<accession>A0A914EQK1</accession>
<name>A0A914EQK1_9BILA</name>
<keyword evidence="1" id="KW-0472">Membrane</keyword>
<evidence type="ECO:0000313" key="2">
    <source>
        <dbReference type="Proteomes" id="UP000887540"/>
    </source>
</evidence>
<dbReference type="Proteomes" id="UP000887540">
    <property type="component" value="Unplaced"/>
</dbReference>
<feature type="transmembrane region" description="Helical" evidence="1">
    <location>
        <begin position="6"/>
        <end position="24"/>
    </location>
</feature>
<keyword evidence="2" id="KW-1185">Reference proteome</keyword>
<sequence length="77" mass="8422">MLTAILVIVVGILCIILVIHFGGYHKNYTAVPPKPLSVNANYERFSEYLIDSVNGDNIASNLRIITKEPHVAGTKAN</sequence>
<organism evidence="2 3">
    <name type="scientific">Acrobeloides nanus</name>
    <dbReference type="NCBI Taxonomy" id="290746"/>
    <lineage>
        <taxon>Eukaryota</taxon>
        <taxon>Metazoa</taxon>
        <taxon>Ecdysozoa</taxon>
        <taxon>Nematoda</taxon>
        <taxon>Chromadorea</taxon>
        <taxon>Rhabditida</taxon>
        <taxon>Tylenchina</taxon>
        <taxon>Cephalobomorpha</taxon>
        <taxon>Cephaloboidea</taxon>
        <taxon>Cephalobidae</taxon>
        <taxon>Acrobeloides</taxon>
    </lineage>
</organism>
<protein>
    <submittedName>
        <fullName evidence="3">Uncharacterized protein</fullName>
    </submittedName>
</protein>
<evidence type="ECO:0000313" key="3">
    <source>
        <dbReference type="WBParaSite" id="ACRNAN_scaffold9788.g17770.t1"/>
    </source>
</evidence>
<evidence type="ECO:0000256" key="1">
    <source>
        <dbReference type="SAM" id="Phobius"/>
    </source>
</evidence>
<dbReference type="WBParaSite" id="ACRNAN_scaffold9788.g17770.t1">
    <property type="protein sequence ID" value="ACRNAN_scaffold9788.g17770.t1"/>
    <property type="gene ID" value="ACRNAN_scaffold9788.g17770"/>
</dbReference>
<reference evidence="3" key="1">
    <citation type="submission" date="2022-11" db="UniProtKB">
        <authorList>
            <consortium name="WormBaseParasite"/>
        </authorList>
    </citation>
    <scope>IDENTIFICATION</scope>
</reference>
<keyword evidence="1" id="KW-1133">Transmembrane helix</keyword>
<dbReference type="AlphaFoldDB" id="A0A914EQK1"/>
<proteinExistence type="predicted"/>
<keyword evidence="1" id="KW-0812">Transmembrane</keyword>